<proteinExistence type="predicted"/>
<evidence type="ECO:0000313" key="3">
    <source>
        <dbReference type="Proteomes" id="UP000824166"/>
    </source>
</evidence>
<sequence>MLNEFWATSSTAYKTLVFSAMGLIAVGLILSIAGNTTGNQGLAIASLPVIGVGLLLHVTGLVVRGQKIRKSYKK</sequence>
<name>A0ABS6I8Y6_9MICC</name>
<evidence type="ECO:0000256" key="1">
    <source>
        <dbReference type="SAM" id="Phobius"/>
    </source>
</evidence>
<feature type="transmembrane region" description="Helical" evidence="1">
    <location>
        <begin position="40"/>
        <end position="63"/>
    </location>
</feature>
<dbReference type="Proteomes" id="UP000824166">
    <property type="component" value="Unassembled WGS sequence"/>
</dbReference>
<keyword evidence="1" id="KW-0472">Membrane</keyword>
<dbReference type="RefSeq" id="WP_216925047.1">
    <property type="nucleotide sequence ID" value="NZ_JAHOPC010000006.1"/>
</dbReference>
<dbReference type="InterPro" id="IPR021524">
    <property type="entry name" value="DUF3188"/>
</dbReference>
<evidence type="ECO:0000313" key="2">
    <source>
        <dbReference type="EMBL" id="MBU8866884.1"/>
    </source>
</evidence>
<keyword evidence="3" id="KW-1185">Reference proteome</keyword>
<keyword evidence="1" id="KW-1133">Transmembrane helix</keyword>
<organism evidence="2 3">
    <name type="scientific">Paenarthrobacter aromaticivorans</name>
    <dbReference type="NCBI Taxonomy" id="2849150"/>
    <lineage>
        <taxon>Bacteria</taxon>
        <taxon>Bacillati</taxon>
        <taxon>Actinomycetota</taxon>
        <taxon>Actinomycetes</taxon>
        <taxon>Micrococcales</taxon>
        <taxon>Micrococcaceae</taxon>
        <taxon>Paenarthrobacter</taxon>
    </lineage>
</organism>
<dbReference type="EMBL" id="JAHOPC010000006">
    <property type="protein sequence ID" value="MBU8866884.1"/>
    <property type="molecule type" value="Genomic_DNA"/>
</dbReference>
<keyword evidence="1" id="KW-0812">Transmembrane</keyword>
<accession>A0ABS6I8Y6</accession>
<dbReference type="Pfam" id="PF11384">
    <property type="entry name" value="DUF3188"/>
    <property type="match status" value="1"/>
</dbReference>
<comment type="caution">
    <text evidence="2">The sequence shown here is derived from an EMBL/GenBank/DDBJ whole genome shotgun (WGS) entry which is preliminary data.</text>
</comment>
<protein>
    <submittedName>
        <fullName evidence="2">DUF3188 domain-containing protein</fullName>
    </submittedName>
</protein>
<feature type="transmembrane region" description="Helical" evidence="1">
    <location>
        <begin position="12"/>
        <end position="34"/>
    </location>
</feature>
<reference evidence="2 3" key="1">
    <citation type="submission" date="2021-06" db="EMBL/GenBank/DDBJ databases">
        <authorList>
            <person name="Jeong J.W."/>
        </authorList>
    </citation>
    <scope>NUCLEOTIDE SEQUENCE [LARGE SCALE GENOMIC DNA]</scope>
    <source>
        <strain evidence="2 3">MMS21-TAE1-1</strain>
    </source>
</reference>
<gene>
    <name evidence="2" type="ORF">KSW38_11345</name>
</gene>